<gene>
    <name evidence="1" type="ORF">CNMCM5623_005594</name>
</gene>
<dbReference type="Proteomes" id="UP000654922">
    <property type="component" value="Unassembled WGS sequence"/>
</dbReference>
<accession>A0A8H6QJG4</accession>
<evidence type="ECO:0000313" key="2">
    <source>
        <dbReference type="Proteomes" id="UP000654922"/>
    </source>
</evidence>
<sequence>MPLARPRVVGPLSELSRKVHVKGQLVDAQVTVFSVGPIRRQIIQGLATKSDEWFDLPVSENLLFTDELVAVQKQGSDESAAPNADMELKVRVMKAPTQHEELTCVGFVSALFKCGRALWLKGGFPGANANISIAGVVAGTGTFLDSEGARLTLSTPLASTTVGAWQSVPGVGDGPPMQRIPFDVAGRHGDPLMPPMADPSPVACDESVQVTHVIDGAEVFLTVSDGRTSTELYAMFDRNALLFPVGAPLTDTEQISLRQEVAIQCERTSITKTIPVGTAPSLLPPKLPDSLCAGSVMVTTEKVHPNALVELEVSATVYKSQAPLTGTTLDTTLDIIVDPPLVEGYARARQFHCNRWSDWTSPSVKIEPSPDTLPRMTLIEPLYSCRTTVDIKDAHPGGCVQVFSQKYGSISDYVPCHKPDFPVDVPTLIADDHVYVIQWACGAAYQSNTPKVKEHPENLPKPIPQLPLFIGDTKIHFSELVPGATLITEIRDGTSNDIKQVVQHIASAGDDDVDLVDGLADRDTVTARQSMCNDLSTPSDAAAANHIPITADWFTWDNISSTQDWNREYVVGGIFTNKGSTPLNGVHCQLWENASSPGEVTPGRVEPNESVRVAYPLLKQTWSWLTPAVWVVHDSYVKTFIYVVDIDAQDELGQSYPRFRSKPLPIVVQVSSIKRAAAITAFSAASDAVVLTAVAATFFAGIITAGLGAASLIAAGIAATVSATSGSVALDPPTPDSNFRRRVELPAREAAPNIGDISDLAALLLGIKNFMELELAKSSIEGRRLGALQANDPRWAALHSEELNKAIKLQLDAIKEVQSLRPTAVTGLAQVIRDVSPTTLASQRREMLVSGIPLSMLHGSSLTPEDIARLNVLVQSPDVAYPNPDGIADLHTLVSTLVSLIATLTPSS</sequence>
<protein>
    <submittedName>
        <fullName evidence="1">Uncharacterized protein</fullName>
    </submittedName>
</protein>
<proteinExistence type="predicted"/>
<evidence type="ECO:0000313" key="1">
    <source>
        <dbReference type="EMBL" id="KAF7173342.1"/>
    </source>
</evidence>
<name>A0A8H6QJG4_9EURO</name>
<reference evidence="1" key="1">
    <citation type="submission" date="2020-06" db="EMBL/GenBank/DDBJ databases">
        <title>Draft genome sequences of strains closely related to Aspergillus parafelis and Aspergillus hiratsukae.</title>
        <authorList>
            <person name="Dos Santos R.A.C."/>
            <person name="Rivero-Menendez O."/>
            <person name="Steenwyk J.L."/>
            <person name="Mead M.E."/>
            <person name="Goldman G.H."/>
            <person name="Alastruey-Izquierdo A."/>
            <person name="Rokas A."/>
        </authorList>
    </citation>
    <scope>NUCLEOTIDE SEQUENCE</scope>
    <source>
        <strain evidence="1">CNM-CM5623</strain>
    </source>
</reference>
<comment type="caution">
    <text evidence="1">The sequence shown here is derived from an EMBL/GenBank/DDBJ whole genome shotgun (WGS) entry which is preliminary data.</text>
</comment>
<dbReference type="EMBL" id="JACBAE010001086">
    <property type="protein sequence ID" value="KAF7173342.1"/>
    <property type="molecule type" value="Genomic_DNA"/>
</dbReference>
<organism evidence="1 2">
    <name type="scientific">Aspergillus felis</name>
    <dbReference type="NCBI Taxonomy" id="1287682"/>
    <lineage>
        <taxon>Eukaryota</taxon>
        <taxon>Fungi</taxon>
        <taxon>Dikarya</taxon>
        <taxon>Ascomycota</taxon>
        <taxon>Pezizomycotina</taxon>
        <taxon>Eurotiomycetes</taxon>
        <taxon>Eurotiomycetidae</taxon>
        <taxon>Eurotiales</taxon>
        <taxon>Aspergillaceae</taxon>
        <taxon>Aspergillus</taxon>
        <taxon>Aspergillus subgen. Fumigati</taxon>
    </lineage>
</organism>
<dbReference type="AlphaFoldDB" id="A0A8H6QJG4"/>